<feature type="region of interest" description="Disordered" evidence="1">
    <location>
        <begin position="99"/>
        <end position="135"/>
    </location>
</feature>
<dbReference type="EMBL" id="JARKIE010000075">
    <property type="protein sequence ID" value="KAJ7689027.1"/>
    <property type="molecule type" value="Genomic_DNA"/>
</dbReference>
<accession>A0AAD7GD40</accession>
<evidence type="ECO:0000313" key="2">
    <source>
        <dbReference type="EMBL" id="KAJ7689027.1"/>
    </source>
</evidence>
<evidence type="ECO:0000313" key="3">
    <source>
        <dbReference type="Proteomes" id="UP001221757"/>
    </source>
</evidence>
<protein>
    <submittedName>
        <fullName evidence="2">Uncharacterized protein</fullName>
    </submittedName>
</protein>
<evidence type="ECO:0000256" key="1">
    <source>
        <dbReference type="SAM" id="MobiDB-lite"/>
    </source>
</evidence>
<feature type="compositionally biased region" description="Low complexity" evidence="1">
    <location>
        <begin position="109"/>
        <end position="120"/>
    </location>
</feature>
<feature type="region of interest" description="Disordered" evidence="1">
    <location>
        <begin position="1"/>
        <end position="63"/>
    </location>
</feature>
<gene>
    <name evidence="2" type="ORF">B0H17DRAFT_1202631</name>
</gene>
<name>A0AAD7GD40_MYCRO</name>
<dbReference type="Proteomes" id="UP001221757">
    <property type="component" value="Unassembled WGS sequence"/>
</dbReference>
<proteinExistence type="predicted"/>
<reference evidence="2" key="1">
    <citation type="submission" date="2023-03" db="EMBL/GenBank/DDBJ databases">
        <title>Massive genome expansion in bonnet fungi (Mycena s.s.) driven by repeated elements and novel gene families across ecological guilds.</title>
        <authorList>
            <consortium name="Lawrence Berkeley National Laboratory"/>
            <person name="Harder C.B."/>
            <person name="Miyauchi S."/>
            <person name="Viragh M."/>
            <person name="Kuo A."/>
            <person name="Thoen E."/>
            <person name="Andreopoulos B."/>
            <person name="Lu D."/>
            <person name="Skrede I."/>
            <person name="Drula E."/>
            <person name="Henrissat B."/>
            <person name="Morin E."/>
            <person name="Kohler A."/>
            <person name="Barry K."/>
            <person name="LaButti K."/>
            <person name="Morin E."/>
            <person name="Salamov A."/>
            <person name="Lipzen A."/>
            <person name="Mereny Z."/>
            <person name="Hegedus B."/>
            <person name="Baldrian P."/>
            <person name="Stursova M."/>
            <person name="Weitz H."/>
            <person name="Taylor A."/>
            <person name="Grigoriev I.V."/>
            <person name="Nagy L.G."/>
            <person name="Martin F."/>
            <person name="Kauserud H."/>
        </authorList>
    </citation>
    <scope>NUCLEOTIDE SEQUENCE</scope>
    <source>
        <strain evidence="2">CBHHK067</strain>
    </source>
</reference>
<sequence>MLAPAPPSADGMSHAPPGENQRTPARDSPLCPRDPNAKEAATSAQGADGISQPPRDNLLTRLRTHRCVHAPLTRNTLRPAPKAQLGTYRKKITIPEEFPTASASKRADAGAQDAAAISQAPEDKTHCKSYPFHRG</sequence>
<comment type="caution">
    <text evidence="2">The sequence shown here is derived from an EMBL/GenBank/DDBJ whole genome shotgun (WGS) entry which is preliminary data.</text>
</comment>
<keyword evidence="3" id="KW-1185">Reference proteome</keyword>
<organism evidence="2 3">
    <name type="scientific">Mycena rosella</name>
    <name type="common">Pink bonnet</name>
    <name type="synonym">Agaricus rosellus</name>
    <dbReference type="NCBI Taxonomy" id="1033263"/>
    <lineage>
        <taxon>Eukaryota</taxon>
        <taxon>Fungi</taxon>
        <taxon>Dikarya</taxon>
        <taxon>Basidiomycota</taxon>
        <taxon>Agaricomycotina</taxon>
        <taxon>Agaricomycetes</taxon>
        <taxon>Agaricomycetidae</taxon>
        <taxon>Agaricales</taxon>
        <taxon>Marasmiineae</taxon>
        <taxon>Mycenaceae</taxon>
        <taxon>Mycena</taxon>
    </lineage>
</organism>
<dbReference type="AlphaFoldDB" id="A0AAD7GD40"/>